<keyword evidence="10" id="KW-1185">Reference proteome</keyword>
<keyword evidence="3 7" id="KW-0479">Metal-binding</keyword>
<dbReference type="SUPFAM" id="SSF55486">
    <property type="entry name" value="Metalloproteases ('zincins'), catalytic domain"/>
    <property type="match status" value="1"/>
</dbReference>
<keyword evidence="5 7" id="KW-0862">Zinc</keyword>
<dbReference type="OrthoDB" id="534666at2759"/>
<dbReference type="Gene3D" id="1.20.1050.40">
    <property type="entry name" value="Endopeptidase. Chain P, domain 1"/>
    <property type="match status" value="1"/>
</dbReference>
<evidence type="ECO:0000313" key="9">
    <source>
        <dbReference type="EMBL" id="CAF0714508.1"/>
    </source>
</evidence>
<evidence type="ECO:0000256" key="2">
    <source>
        <dbReference type="ARBA" id="ARBA00022670"/>
    </source>
</evidence>
<name>A0A813M747_9BILA</name>
<reference evidence="9" key="1">
    <citation type="submission" date="2021-02" db="EMBL/GenBank/DDBJ databases">
        <authorList>
            <person name="Nowell W R."/>
        </authorList>
    </citation>
    <scope>NUCLEOTIDE SEQUENCE</scope>
    <source>
        <strain evidence="9">Ploen Becks lab</strain>
    </source>
</reference>
<dbReference type="Proteomes" id="UP000663879">
    <property type="component" value="Unassembled WGS sequence"/>
</dbReference>
<dbReference type="InterPro" id="IPR024077">
    <property type="entry name" value="Neurolysin/TOP_dom2"/>
</dbReference>
<dbReference type="CDD" id="cd06455">
    <property type="entry name" value="M3A_TOP"/>
    <property type="match status" value="1"/>
</dbReference>
<evidence type="ECO:0000256" key="3">
    <source>
        <dbReference type="ARBA" id="ARBA00022723"/>
    </source>
</evidence>
<proteinExistence type="inferred from homology"/>
<dbReference type="Pfam" id="PF01432">
    <property type="entry name" value="Peptidase_M3"/>
    <property type="match status" value="1"/>
</dbReference>
<dbReference type="FunFam" id="3.40.390.10:FF:000006">
    <property type="entry name" value="Thimet oligopeptidase 1"/>
    <property type="match status" value="1"/>
</dbReference>
<evidence type="ECO:0000256" key="7">
    <source>
        <dbReference type="RuleBase" id="RU003435"/>
    </source>
</evidence>
<feature type="domain" description="Peptidase M3A/M3B catalytic" evidence="8">
    <location>
        <begin position="205"/>
        <end position="653"/>
    </location>
</feature>
<comment type="cofactor">
    <cofactor evidence="7">
        <name>Zn(2+)</name>
        <dbReference type="ChEBI" id="CHEBI:29105"/>
    </cofactor>
    <text evidence="7">Binds 1 zinc ion.</text>
</comment>
<evidence type="ECO:0000256" key="1">
    <source>
        <dbReference type="ARBA" id="ARBA00006040"/>
    </source>
</evidence>
<gene>
    <name evidence="9" type="ORF">OXX778_LOCUS1484</name>
</gene>
<comment type="similarity">
    <text evidence="1 7">Belongs to the peptidase M3 family.</text>
</comment>
<dbReference type="InterPro" id="IPR024080">
    <property type="entry name" value="Neurolysin/TOP_N"/>
</dbReference>
<evidence type="ECO:0000256" key="5">
    <source>
        <dbReference type="ARBA" id="ARBA00022833"/>
    </source>
</evidence>
<dbReference type="InterPro" id="IPR001567">
    <property type="entry name" value="Pept_M3A_M3B_dom"/>
</dbReference>
<dbReference type="PANTHER" id="PTHR11804">
    <property type="entry name" value="PROTEASE M3 THIMET OLIGOPEPTIDASE-RELATED"/>
    <property type="match status" value="1"/>
</dbReference>
<dbReference type="GO" id="GO:0006518">
    <property type="term" value="P:peptide metabolic process"/>
    <property type="evidence" value="ECO:0007669"/>
    <property type="project" value="TreeGrafter"/>
</dbReference>
<dbReference type="GO" id="GO:0005758">
    <property type="term" value="C:mitochondrial intermembrane space"/>
    <property type="evidence" value="ECO:0007669"/>
    <property type="project" value="TreeGrafter"/>
</dbReference>
<dbReference type="InterPro" id="IPR045090">
    <property type="entry name" value="Pept_M3A_M3B"/>
</dbReference>
<keyword evidence="2 7" id="KW-0645">Protease</keyword>
<evidence type="ECO:0000256" key="4">
    <source>
        <dbReference type="ARBA" id="ARBA00022801"/>
    </source>
</evidence>
<dbReference type="GO" id="GO:0046872">
    <property type="term" value="F:metal ion binding"/>
    <property type="evidence" value="ECO:0007669"/>
    <property type="project" value="UniProtKB-UniRule"/>
</dbReference>
<protein>
    <recommendedName>
        <fullName evidence="8">Peptidase M3A/M3B catalytic domain-containing protein</fullName>
    </recommendedName>
</protein>
<dbReference type="PANTHER" id="PTHR11804:SF84">
    <property type="entry name" value="SACCHAROLYSIN"/>
    <property type="match status" value="1"/>
</dbReference>
<dbReference type="Gene3D" id="1.10.1370.10">
    <property type="entry name" value="Neurolysin, domain 3"/>
    <property type="match status" value="1"/>
</dbReference>
<dbReference type="Gene3D" id="3.40.390.10">
    <property type="entry name" value="Collagenase (Catalytic Domain)"/>
    <property type="match status" value="1"/>
</dbReference>
<keyword evidence="6 7" id="KW-0482">Metalloprotease</keyword>
<dbReference type="EMBL" id="CAJNOC010000095">
    <property type="protein sequence ID" value="CAF0714508.1"/>
    <property type="molecule type" value="Genomic_DNA"/>
</dbReference>
<comment type="caution">
    <text evidence="9">The sequence shown here is derived from an EMBL/GenBank/DDBJ whole genome shotgun (WGS) entry which is preliminary data.</text>
</comment>
<keyword evidence="4 7" id="KW-0378">Hydrolase</keyword>
<evidence type="ECO:0000256" key="6">
    <source>
        <dbReference type="ARBA" id="ARBA00023049"/>
    </source>
</evidence>
<dbReference type="GO" id="GO:0004222">
    <property type="term" value="F:metalloendopeptidase activity"/>
    <property type="evidence" value="ECO:0007669"/>
    <property type="project" value="InterPro"/>
</dbReference>
<accession>A0A813M747</accession>
<sequence length="656" mass="76311">MGDSILKWDVTTDKIKTMSQDLMNDARKRCDLILNSNPSDLQILKEMNELDKNLSNGFCYINILKSVFPDKSVRDASADAVAELNKLVIELKMNKKFYDCLEKARSALDSNLDHESRRYLDKNILERRLDGLHLDEETRNKVRELNEKISDLSVEFSKNCNEEATKLSFTKEQLDGVNENMLNSLEKDEIGNFIVSLKYPVYYPVMKECKVPETRRKLNIAFDSRCVKENTKIFEEILQLRAELAKVLGFKNFAEYKLKLLCAENPENVEQFLSKLAEKMRVLQKREVELLLEYKKRECEGLKIPFDGKINPSDMRYYLNLREIQEFNVDHTKLQEYFPLNVVTEGIFKIYQQLLSLKFDEVTDAPKYHEELKLYKVTDVVTNETVGYFYTDLHPRDGKYGHAAVFGLREGTKLGNQIPVCIMVCNFTKPTPDQPSLLTHSEVETFFHEFGHVMHQVCTKVNYHKFAGTAVETDFVEAPSQMLENWCWKKESIKLMSSHYKDGSSIDDKLIDDLIKSKNSSNGHFNMRQILLSKMDQYFHTTSEKCDTAEIYKNYYKEYMLQNLEAEGLNMNASFEHLTGGYEAQYYSYLWSEVYSEDMFQTRFNEEGILNQKTGLDYRRCILEPGGSIDAKQMVTNFLGREPNEEAFLKAKGADF</sequence>
<dbReference type="GO" id="GO:0006508">
    <property type="term" value="P:proteolysis"/>
    <property type="evidence" value="ECO:0007669"/>
    <property type="project" value="UniProtKB-KW"/>
</dbReference>
<evidence type="ECO:0000259" key="8">
    <source>
        <dbReference type="Pfam" id="PF01432"/>
    </source>
</evidence>
<dbReference type="AlphaFoldDB" id="A0A813M747"/>
<organism evidence="9 10">
    <name type="scientific">Brachionus calyciflorus</name>
    <dbReference type="NCBI Taxonomy" id="104777"/>
    <lineage>
        <taxon>Eukaryota</taxon>
        <taxon>Metazoa</taxon>
        <taxon>Spiralia</taxon>
        <taxon>Gnathifera</taxon>
        <taxon>Rotifera</taxon>
        <taxon>Eurotatoria</taxon>
        <taxon>Monogononta</taxon>
        <taxon>Pseudotrocha</taxon>
        <taxon>Ploima</taxon>
        <taxon>Brachionidae</taxon>
        <taxon>Brachionus</taxon>
    </lineage>
</organism>
<evidence type="ECO:0000313" key="10">
    <source>
        <dbReference type="Proteomes" id="UP000663879"/>
    </source>
</evidence>
<dbReference type="InterPro" id="IPR024079">
    <property type="entry name" value="MetalloPept_cat_dom_sf"/>
</dbReference>